<gene>
    <name evidence="1" type="ORF">CPter91_1569</name>
</gene>
<dbReference type="PATRIC" id="fig|279113.9.peg.1561"/>
<proteinExistence type="predicted"/>
<organism evidence="1 2">
    <name type="scientific">Collimonas pratensis</name>
    <dbReference type="NCBI Taxonomy" id="279113"/>
    <lineage>
        <taxon>Bacteria</taxon>
        <taxon>Pseudomonadati</taxon>
        <taxon>Pseudomonadota</taxon>
        <taxon>Betaproteobacteria</taxon>
        <taxon>Burkholderiales</taxon>
        <taxon>Oxalobacteraceae</taxon>
        <taxon>Collimonas</taxon>
    </lineage>
</organism>
<dbReference type="Proteomes" id="UP000074561">
    <property type="component" value="Chromosome"/>
</dbReference>
<protein>
    <submittedName>
        <fullName evidence="1">Uncharacterized protein</fullName>
    </submittedName>
</protein>
<dbReference type="EMBL" id="CP013234">
    <property type="protein sequence ID" value="AMP03947.1"/>
    <property type="molecule type" value="Genomic_DNA"/>
</dbReference>
<name>A0A127Q1R2_9BURK</name>
<evidence type="ECO:0000313" key="1">
    <source>
        <dbReference type="EMBL" id="AMP03947.1"/>
    </source>
</evidence>
<dbReference type="KEGG" id="cpra:CPter91_1569"/>
<dbReference type="AlphaFoldDB" id="A0A127Q1R2"/>
<dbReference type="STRING" id="279113.CPter91_1569"/>
<evidence type="ECO:0000313" key="2">
    <source>
        <dbReference type="Proteomes" id="UP000074561"/>
    </source>
</evidence>
<sequence>MMLLPLFCDVLFLALAWTMRMLTQFSNWGHYNSGDGCHDEKKRYRISSCWLWIDQIA</sequence>
<accession>A0A127Q1R2</accession>
<reference evidence="1 2" key="1">
    <citation type="submission" date="2015-11" db="EMBL/GenBank/DDBJ databases">
        <title>Exploring the genomic traits of fungus-feeding bacterial genus Collimonas.</title>
        <authorList>
            <person name="Song C."/>
            <person name="Schmidt R."/>
            <person name="de Jager V."/>
            <person name="Krzyzanowska D."/>
            <person name="Jongedijk E."/>
            <person name="Cankar K."/>
            <person name="Beekwilder J."/>
            <person name="van Veen A."/>
            <person name="de Boer W."/>
            <person name="van Veen J.A."/>
            <person name="Garbeva P."/>
        </authorList>
    </citation>
    <scope>NUCLEOTIDE SEQUENCE [LARGE SCALE GENOMIC DNA]</scope>
    <source>
        <strain evidence="1 2">Ter91</strain>
    </source>
</reference>